<dbReference type="Proteomes" id="UP001445335">
    <property type="component" value="Unassembled WGS sequence"/>
</dbReference>
<organism evidence="1 2">
    <name type="scientific">Elliptochloris bilobata</name>
    <dbReference type="NCBI Taxonomy" id="381761"/>
    <lineage>
        <taxon>Eukaryota</taxon>
        <taxon>Viridiplantae</taxon>
        <taxon>Chlorophyta</taxon>
        <taxon>core chlorophytes</taxon>
        <taxon>Trebouxiophyceae</taxon>
        <taxon>Trebouxiophyceae incertae sedis</taxon>
        <taxon>Elliptochloris clade</taxon>
        <taxon>Elliptochloris</taxon>
    </lineage>
</organism>
<dbReference type="Gene3D" id="3.40.50.11350">
    <property type="match status" value="1"/>
</dbReference>
<keyword evidence="2" id="KW-1185">Reference proteome</keyword>
<dbReference type="EMBL" id="JALJOU010000021">
    <property type="protein sequence ID" value="KAK9837518.1"/>
    <property type="molecule type" value="Genomic_DNA"/>
</dbReference>
<name>A0AAW1RUP1_9CHLO</name>
<dbReference type="GO" id="GO:0006487">
    <property type="term" value="P:protein N-linked glycosylation"/>
    <property type="evidence" value="ECO:0007669"/>
    <property type="project" value="TreeGrafter"/>
</dbReference>
<evidence type="ECO:0000313" key="2">
    <source>
        <dbReference type="Proteomes" id="UP001445335"/>
    </source>
</evidence>
<dbReference type="GO" id="GO:0046921">
    <property type="term" value="F:alpha-(1-&gt;6)-fucosyltransferase activity"/>
    <property type="evidence" value="ECO:0007669"/>
    <property type="project" value="TreeGrafter"/>
</dbReference>
<proteinExistence type="predicted"/>
<protein>
    <submittedName>
        <fullName evidence="1">Uncharacterized protein</fullName>
    </submittedName>
</protein>
<comment type="caution">
    <text evidence="1">The sequence shown here is derived from an EMBL/GenBank/DDBJ whole genome shotgun (WGS) entry which is preliminary data.</text>
</comment>
<dbReference type="PANTHER" id="PTHR13132:SF29">
    <property type="entry name" value="ALPHA-(1,6)-FUCOSYLTRANSFERASE"/>
    <property type="match status" value="1"/>
</dbReference>
<sequence>MRGRRLRPDSEDAVFAAAQLPAASHHIYRPGLTADSCDAGSFPAGAGYWVEPGPRVGTQLFGTSYAQRVIWAHQHPADCAAARYLLYTPQMGGLGSMVHNHGAVLGLALATGRVLLYEFDAGHAWHDARWCAGGLPFDACYFRPVTNCTLAHAAAGDDRNVGPGAPLFDWRVPGQGAARALRFYRNESYHGVDTYAVLPQFAQLIAASPINPAKYHYWWRAQAATFLLRPNARTLAAVARRRAAAFAGRSVAPGTVSVHVRKGDKWVEAEEAPLDTYVAAAERLVRESRGRLRRRLFLSTEDPGAVAYFGALAPHWAAAWTDGPRKPDRTKSTLAYVAEVGPANELVDALLNLDLALACDAWVGTLTSNWCRLVDELRATLRCKAHGRYLDAQQGDPPEDLGW</sequence>
<reference evidence="1 2" key="1">
    <citation type="journal article" date="2024" name="Nat. Commun.">
        <title>Phylogenomics reveals the evolutionary origins of lichenization in chlorophyte algae.</title>
        <authorList>
            <person name="Puginier C."/>
            <person name="Libourel C."/>
            <person name="Otte J."/>
            <person name="Skaloud P."/>
            <person name="Haon M."/>
            <person name="Grisel S."/>
            <person name="Petersen M."/>
            <person name="Berrin J.G."/>
            <person name="Delaux P.M."/>
            <person name="Dal Grande F."/>
            <person name="Keller J."/>
        </authorList>
    </citation>
    <scope>NUCLEOTIDE SEQUENCE [LARGE SCALE GENOMIC DNA]</scope>
    <source>
        <strain evidence="1 2">SAG 245.80</strain>
    </source>
</reference>
<dbReference type="PANTHER" id="PTHR13132">
    <property type="entry name" value="ALPHA- 1,6 -FUCOSYLTRANSFERASE"/>
    <property type="match status" value="1"/>
</dbReference>
<evidence type="ECO:0000313" key="1">
    <source>
        <dbReference type="EMBL" id="KAK9837518.1"/>
    </source>
</evidence>
<gene>
    <name evidence="1" type="ORF">WJX81_008239</name>
</gene>
<dbReference type="AlphaFoldDB" id="A0AAW1RUP1"/>
<accession>A0AAW1RUP1</accession>